<reference evidence="2" key="1">
    <citation type="journal article" date="2023" name="IScience">
        <title>Live-bearing cockroach genome reveals convergent evolutionary mechanisms linked to viviparity in insects and beyond.</title>
        <authorList>
            <person name="Fouks B."/>
            <person name="Harrison M.C."/>
            <person name="Mikhailova A.A."/>
            <person name="Marchal E."/>
            <person name="English S."/>
            <person name="Carruthers M."/>
            <person name="Jennings E.C."/>
            <person name="Chiamaka E.L."/>
            <person name="Frigard R.A."/>
            <person name="Pippel M."/>
            <person name="Attardo G.M."/>
            <person name="Benoit J.B."/>
            <person name="Bornberg-Bauer E."/>
            <person name="Tobe S.S."/>
        </authorList>
    </citation>
    <scope>NUCLEOTIDE SEQUENCE</scope>
    <source>
        <strain evidence="2">Stay&amp;Tobe</strain>
    </source>
</reference>
<dbReference type="AlphaFoldDB" id="A0AAD7ZWC1"/>
<keyword evidence="3" id="KW-1185">Reference proteome</keyword>
<evidence type="ECO:0000313" key="3">
    <source>
        <dbReference type="Proteomes" id="UP001233999"/>
    </source>
</evidence>
<organism evidence="2 3">
    <name type="scientific">Diploptera punctata</name>
    <name type="common">Pacific beetle cockroach</name>
    <dbReference type="NCBI Taxonomy" id="6984"/>
    <lineage>
        <taxon>Eukaryota</taxon>
        <taxon>Metazoa</taxon>
        <taxon>Ecdysozoa</taxon>
        <taxon>Arthropoda</taxon>
        <taxon>Hexapoda</taxon>
        <taxon>Insecta</taxon>
        <taxon>Pterygota</taxon>
        <taxon>Neoptera</taxon>
        <taxon>Polyneoptera</taxon>
        <taxon>Dictyoptera</taxon>
        <taxon>Blattodea</taxon>
        <taxon>Blaberoidea</taxon>
        <taxon>Blaberidae</taxon>
        <taxon>Diplopterinae</taxon>
        <taxon>Diploptera</taxon>
    </lineage>
</organism>
<evidence type="ECO:0000313" key="2">
    <source>
        <dbReference type="EMBL" id="KAJ9587883.1"/>
    </source>
</evidence>
<proteinExistence type="predicted"/>
<dbReference type="EMBL" id="JASPKZ010006054">
    <property type="protein sequence ID" value="KAJ9587883.1"/>
    <property type="molecule type" value="Genomic_DNA"/>
</dbReference>
<feature type="compositionally biased region" description="Acidic residues" evidence="1">
    <location>
        <begin position="183"/>
        <end position="192"/>
    </location>
</feature>
<sequence length="242" mass="27662">PFEALGNIICRAIQTTAHVRPAMAFRMPRILKFQTLNINCFACYIVNQTVACARTSCKNCVKVRKYLKKRKADSEFVKEYNIKRHYQIKHSHFDKFDGDEHTEKANELLSKVTAQQQLLIQGGSIRQRNVTEASYEVSKLIADGEFVKKCLTAVAKKLFQPTINCTISYWPSPLKKDVHTGEDVEASDEESNSDVVVSNTSRRNRDDTLYNTTAPEGIEFIKKLIIQYCSPELSRQRYTGIN</sequence>
<name>A0AAD7ZWC1_DIPPU</name>
<reference evidence="2" key="2">
    <citation type="submission" date="2023-05" db="EMBL/GenBank/DDBJ databases">
        <authorList>
            <person name="Fouks B."/>
        </authorList>
    </citation>
    <scope>NUCLEOTIDE SEQUENCE</scope>
    <source>
        <strain evidence="2">Stay&amp;Tobe</strain>
        <tissue evidence="2">Testes</tissue>
    </source>
</reference>
<dbReference type="PANTHER" id="PTHR45913:SF5">
    <property type="entry name" value="GENERAL TRANSCRIPTION FACTOR II-I REPEAT DOMAIN-CONTAINING PROTEIN 2A-LIKE PROTEIN"/>
    <property type="match status" value="1"/>
</dbReference>
<evidence type="ECO:0000256" key="1">
    <source>
        <dbReference type="SAM" id="MobiDB-lite"/>
    </source>
</evidence>
<accession>A0AAD7ZWC1</accession>
<dbReference type="PANTHER" id="PTHR45913">
    <property type="entry name" value="EPM2A-INTERACTING PROTEIN 1"/>
    <property type="match status" value="1"/>
</dbReference>
<feature type="non-terminal residue" evidence="2">
    <location>
        <position position="1"/>
    </location>
</feature>
<comment type="caution">
    <text evidence="2">The sequence shown here is derived from an EMBL/GenBank/DDBJ whole genome shotgun (WGS) entry which is preliminary data.</text>
</comment>
<gene>
    <name evidence="2" type="ORF">L9F63_018664</name>
</gene>
<dbReference type="Proteomes" id="UP001233999">
    <property type="component" value="Unassembled WGS sequence"/>
</dbReference>
<protein>
    <submittedName>
        <fullName evidence="2">Uncharacterized protein</fullName>
    </submittedName>
</protein>
<feature type="non-terminal residue" evidence="2">
    <location>
        <position position="242"/>
    </location>
</feature>
<feature type="region of interest" description="Disordered" evidence="1">
    <location>
        <begin position="180"/>
        <end position="200"/>
    </location>
</feature>